<comment type="caution">
    <text evidence="1">The sequence shown here is derived from an EMBL/GenBank/DDBJ whole genome shotgun (WGS) entry which is preliminary data.</text>
</comment>
<reference evidence="1 2" key="3">
    <citation type="submission" date="2019-11" db="EMBL/GenBank/DDBJ databases">
        <title>A de novo genome assembly of a pear dwarfing rootstock.</title>
        <authorList>
            <person name="Wang F."/>
            <person name="Wang J."/>
            <person name="Li S."/>
            <person name="Zhang Y."/>
            <person name="Fang M."/>
            <person name="Ma L."/>
            <person name="Zhao Y."/>
            <person name="Jiang S."/>
        </authorList>
    </citation>
    <scope>NUCLEOTIDE SEQUENCE [LARGE SCALE GENOMIC DNA]</scope>
    <source>
        <strain evidence="1">S2</strain>
        <tissue evidence="1">Leaf</tissue>
    </source>
</reference>
<name>A0A5N5FH57_9ROSA</name>
<dbReference type="OrthoDB" id="2421950at2759"/>
<dbReference type="EMBL" id="SMOL01000695">
    <property type="protein sequence ID" value="KAB2602459.1"/>
    <property type="molecule type" value="Genomic_DNA"/>
</dbReference>
<evidence type="ECO:0000313" key="1">
    <source>
        <dbReference type="EMBL" id="KAB2602459.1"/>
    </source>
</evidence>
<keyword evidence="2" id="KW-1185">Reference proteome</keyword>
<proteinExistence type="predicted"/>
<dbReference type="AlphaFoldDB" id="A0A5N5FH57"/>
<dbReference type="Proteomes" id="UP000327157">
    <property type="component" value="Chromosome 10"/>
</dbReference>
<gene>
    <name evidence="1" type="ORF">D8674_003464</name>
</gene>
<accession>A0A5N5FH57</accession>
<protein>
    <submittedName>
        <fullName evidence="1">Uncharacterized protein</fullName>
    </submittedName>
</protein>
<sequence>MDRSYLEGSWVWRGETFGDPFPGSQAAQQLVVVNTPHCELGPLLEDIFSGPNVMGGMPINNHSGQEALIPAYACKFEAMVQDANTELYPGCGMKKMDFLIRVFQNKCLYGCSESAVQANL</sequence>
<evidence type="ECO:0000313" key="2">
    <source>
        <dbReference type="Proteomes" id="UP000327157"/>
    </source>
</evidence>
<reference evidence="1 2" key="1">
    <citation type="submission" date="2019-09" db="EMBL/GenBank/DDBJ databases">
        <authorList>
            <person name="Ou C."/>
        </authorList>
    </citation>
    <scope>NUCLEOTIDE SEQUENCE [LARGE SCALE GENOMIC DNA]</scope>
    <source>
        <strain evidence="1">S2</strain>
        <tissue evidence="1">Leaf</tissue>
    </source>
</reference>
<organism evidence="1 2">
    <name type="scientific">Pyrus ussuriensis x Pyrus communis</name>
    <dbReference type="NCBI Taxonomy" id="2448454"/>
    <lineage>
        <taxon>Eukaryota</taxon>
        <taxon>Viridiplantae</taxon>
        <taxon>Streptophyta</taxon>
        <taxon>Embryophyta</taxon>
        <taxon>Tracheophyta</taxon>
        <taxon>Spermatophyta</taxon>
        <taxon>Magnoliopsida</taxon>
        <taxon>eudicotyledons</taxon>
        <taxon>Gunneridae</taxon>
        <taxon>Pentapetalae</taxon>
        <taxon>rosids</taxon>
        <taxon>fabids</taxon>
        <taxon>Rosales</taxon>
        <taxon>Rosaceae</taxon>
        <taxon>Amygdaloideae</taxon>
        <taxon>Maleae</taxon>
        <taxon>Pyrus</taxon>
    </lineage>
</organism>
<reference evidence="2" key="2">
    <citation type="submission" date="2019-10" db="EMBL/GenBank/DDBJ databases">
        <title>A de novo genome assembly of a pear dwarfing rootstock.</title>
        <authorList>
            <person name="Wang F."/>
            <person name="Wang J."/>
            <person name="Li S."/>
            <person name="Zhang Y."/>
            <person name="Fang M."/>
            <person name="Ma L."/>
            <person name="Zhao Y."/>
            <person name="Jiang S."/>
        </authorList>
    </citation>
    <scope>NUCLEOTIDE SEQUENCE [LARGE SCALE GENOMIC DNA]</scope>
</reference>